<feature type="chain" id="PRO_5012516126" evidence="3">
    <location>
        <begin position="31"/>
        <end position="699"/>
    </location>
</feature>
<dbReference type="InterPro" id="IPR045053">
    <property type="entry name" value="MAN-like"/>
</dbReference>
<protein>
    <submittedName>
        <fullName evidence="4">Uncharacterized protein</fullName>
    </submittedName>
</protein>
<dbReference type="InterPro" id="IPR013783">
    <property type="entry name" value="Ig-like_fold"/>
</dbReference>
<dbReference type="GO" id="GO:0005576">
    <property type="term" value="C:extracellular region"/>
    <property type="evidence" value="ECO:0007669"/>
    <property type="project" value="UniProtKB-SubCell"/>
</dbReference>
<proteinExistence type="predicted"/>
<dbReference type="InterPro" id="IPR018087">
    <property type="entry name" value="Glyco_hydro_5_CS"/>
</dbReference>
<dbReference type="AlphaFoldDB" id="A0A290Q709"/>
<dbReference type="Gene3D" id="3.20.20.80">
    <property type="entry name" value="Glycosidases"/>
    <property type="match status" value="1"/>
</dbReference>
<keyword evidence="2" id="KW-0326">Glycosidase</keyword>
<evidence type="ECO:0000256" key="3">
    <source>
        <dbReference type="SAM" id="SignalP"/>
    </source>
</evidence>
<keyword evidence="3" id="KW-0732">Signal</keyword>
<evidence type="ECO:0000313" key="5">
    <source>
        <dbReference type="Proteomes" id="UP000217265"/>
    </source>
</evidence>
<dbReference type="GO" id="GO:0005975">
    <property type="term" value="P:carbohydrate metabolic process"/>
    <property type="evidence" value="ECO:0007669"/>
    <property type="project" value="InterPro"/>
</dbReference>
<gene>
    <name evidence="4" type="ORF">CMV30_02705</name>
</gene>
<evidence type="ECO:0000313" key="4">
    <source>
        <dbReference type="EMBL" id="ATC62960.1"/>
    </source>
</evidence>
<dbReference type="RefSeq" id="WP_096054595.1">
    <property type="nucleotide sequence ID" value="NZ_CP023344.1"/>
</dbReference>
<dbReference type="Gene3D" id="2.60.40.10">
    <property type="entry name" value="Immunoglobulins"/>
    <property type="match status" value="1"/>
</dbReference>
<dbReference type="GO" id="GO:0016985">
    <property type="term" value="F:mannan endo-1,4-beta-mannosidase activity"/>
    <property type="evidence" value="ECO:0007669"/>
    <property type="project" value="TreeGrafter"/>
</dbReference>
<dbReference type="PANTHER" id="PTHR31451:SF39">
    <property type="entry name" value="MANNAN ENDO-1,4-BETA-MANNOSIDASE 1"/>
    <property type="match status" value="1"/>
</dbReference>
<dbReference type="OrthoDB" id="9801493at2"/>
<accession>A0A290Q709</accession>
<dbReference type="SUPFAM" id="SSF51445">
    <property type="entry name" value="(Trans)glycosidases"/>
    <property type="match status" value="1"/>
</dbReference>
<reference evidence="4 5" key="1">
    <citation type="submission" date="2017-09" db="EMBL/GenBank/DDBJ databases">
        <title>Complete genome sequence of Verrucomicrobial strain HZ-65, isolated from freshwater.</title>
        <authorList>
            <person name="Choi A."/>
        </authorList>
    </citation>
    <scope>NUCLEOTIDE SEQUENCE [LARGE SCALE GENOMIC DNA]</scope>
    <source>
        <strain evidence="4 5">HZ-65</strain>
    </source>
</reference>
<name>A0A290Q709_9BACT</name>
<dbReference type="InterPro" id="IPR017853">
    <property type="entry name" value="GH"/>
</dbReference>
<dbReference type="PANTHER" id="PTHR31451">
    <property type="match status" value="1"/>
</dbReference>
<organism evidence="4 5">
    <name type="scientific">Nibricoccus aquaticus</name>
    <dbReference type="NCBI Taxonomy" id="2576891"/>
    <lineage>
        <taxon>Bacteria</taxon>
        <taxon>Pseudomonadati</taxon>
        <taxon>Verrucomicrobiota</taxon>
        <taxon>Opitutia</taxon>
        <taxon>Opitutales</taxon>
        <taxon>Opitutaceae</taxon>
        <taxon>Nibricoccus</taxon>
    </lineage>
</organism>
<evidence type="ECO:0000256" key="2">
    <source>
        <dbReference type="ARBA" id="ARBA00023295"/>
    </source>
</evidence>
<evidence type="ECO:0000256" key="1">
    <source>
        <dbReference type="ARBA" id="ARBA00022801"/>
    </source>
</evidence>
<dbReference type="PROSITE" id="PS00659">
    <property type="entry name" value="GLYCOSYL_HYDROL_F5"/>
    <property type="match status" value="1"/>
</dbReference>
<dbReference type="Proteomes" id="UP000217265">
    <property type="component" value="Chromosome"/>
</dbReference>
<dbReference type="KEGG" id="vbh:CMV30_02705"/>
<sequence length="699" mass="77179">MSSVPRRLSFVLLILTAALAGLASRSLAAAAPVTFQFTLPEDARNPFSRDLWAEVITPSSRTLLLPVYFAGDATFAVRVRAEERGAYALGKVTERIEGNVQELRTNAFGYARQEVKDVQMRASVRIDPSDKQHFILSDGREYAPVGANLAWAPGGQLDFYRKAFADFQKHGLNWTRVWMCHWGGLNLDWLSDNAGKSPPPGILDLRVAAEWDRLLEHAEERGVYVQLVLQHHGQYTTGANPNWAQNPWNAANGGFLKTPGEFFTSPVARGITQLKYRYIVARWGYSPAILAWELFNEVHWVDALSKDNDVAAVAAWHSEMATYIRSLDVYGHLITTSTEELHSPIYAAMDYYQPHLYAPDMIASPQRFDVKPAQLDRPVFYGEVGEDHMRVSERVKKSGLLIVPPVWAGLMGDARYAAQPWLGAELIAAKRLGELGAVARFVAAINAKPRGPLVSFSPRIESARRQPLVLTPGQHWQRRPAAVINIPTDGRYTSDVAELPHFIVGAPDSVADGFPPKVTFRIEVPRDITARLVLADGGVKGAAARVSVDGLIVAEQRWETLALPPGEKAAKRPREIALPITAGKREIVIENTGGLDWVEFGSLDFGLTVPLVSAVGKRTDDFAALWLWRHDGVFAEKTPAPVKDATLILDDVAAGTWRITWWDSLKGIPAAPQTISHPGGVLRLTVPPISRHLALMLER</sequence>
<feature type="signal peptide" evidence="3">
    <location>
        <begin position="1"/>
        <end position="30"/>
    </location>
</feature>
<dbReference type="EMBL" id="CP023344">
    <property type="protein sequence ID" value="ATC62960.1"/>
    <property type="molecule type" value="Genomic_DNA"/>
</dbReference>
<keyword evidence="5" id="KW-1185">Reference proteome</keyword>
<keyword evidence="1" id="KW-0378">Hydrolase</keyword>